<dbReference type="InterPro" id="IPR036397">
    <property type="entry name" value="RNaseH_sf"/>
</dbReference>
<sequence length="358" mass="42776">MKTSKYSDSLIMSILKQAEAGTPIPNLCREHGMSSATFYKWKSKYGGMDLSMMTRLKELEAENARLKRMYADERLKSDILQDALLNKFLRPVQRKSLAQQTTEQFKISISMACLIFKVSQTCYRYKARLDQENIQIADWLIKLTNEHKTWGFKLCFLYLRNIKNYQWNHKRVYRIYKELELNLRIKPNKRIKREQPEPLAVPTAKNESWSMDFMHDQLSDGHSYRVHNVIDDYNRKSLDILIDFSLPAERVLRALDQLIEWRGKPKRIRTDNGPEYISELMEKWCDQHGIEHVFSQPGNPQQNAYVERFNRTVRYECLNQYLFRDLSEVQDYTTDWQYFYNHERPHMSVNGCPPIFKQ</sequence>
<evidence type="ECO:0000259" key="2">
    <source>
        <dbReference type="PROSITE" id="PS50994"/>
    </source>
</evidence>
<dbReference type="Pfam" id="PF00665">
    <property type="entry name" value="rve"/>
    <property type="match status" value="1"/>
</dbReference>
<gene>
    <name evidence="3" type="ORF">N5C10_17385</name>
    <name evidence="4" type="ORF">N5I27_17045</name>
</gene>
<organism evidence="3 5">
    <name type="scientific">Acinetobacter johnsonii</name>
    <dbReference type="NCBI Taxonomy" id="40214"/>
    <lineage>
        <taxon>Bacteria</taxon>
        <taxon>Pseudomonadati</taxon>
        <taxon>Pseudomonadota</taxon>
        <taxon>Gammaproteobacteria</taxon>
        <taxon>Moraxellales</taxon>
        <taxon>Moraxellaceae</taxon>
        <taxon>Acinetobacter</taxon>
    </lineage>
</organism>
<dbReference type="SUPFAM" id="SSF53098">
    <property type="entry name" value="Ribonuclease H-like"/>
    <property type="match status" value="1"/>
</dbReference>
<comment type="caution">
    <text evidence="3">The sequence shown here is derived from an EMBL/GenBank/DDBJ whole genome shotgun (WGS) entry which is preliminary data.</text>
</comment>
<feature type="domain" description="Integrase catalytic" evidence="2">
    <location>
        <begin position="192"/>
        <end position="358"/>
    </location>
</feature>
<dbReference type="PANTHER" id="PTHR47515:SF2">
    <property type="entry name" value="INTEGRASE CORE DOMAIN PROTEIN"/>
    <property type="match status" value="1"/>
</dbReference>
<dbReference type="Gene3D" id="3.30.420.10">
    <property type="entry name" value="Ribonuclease H-like superfamily/Ribonuclease H"/>
    <property type="match status" value="1"/>
</dbReference>
<dbReference type="PROSITE" id="PS50994">
    <property type="entry name" value="INTEGRASE"/>
    <property type="match status" value="1"/>
</dbReference>
<dbReference type="PANTHER" id="PTHR47515">
    <property type="entry name" value="LOW CALCIUM RESPONSE LOCUS PROTEIN T"/>
    <property type="match status" value="1"/>
</dbReference>
<dbReference type="InterPro" id="IPR048020">
    <property type="entry name" value="Transpos_IS3"/>
</dbReference>
<dbReference type="NCBIfam" id="NF033516">
    <property type="entry name" value="transpos_IS3"/>
    <property type="match status" value="1"/>
</dbReference>
<evidence type="ECO:0000313" key="5">
    <source>
        <dbReference type="Proteomes" id="UP001159915"/>
    </source>
</evidence>
<dbReference type="Gene3D" id="1.10.10.60">
    <property type="entry name" value="Homeodomain-like"/>
    <property type="match status" value="1"/>
</dbReference>
<dbReference type="GO" id="GO:0006313">
    <property type="term" value="P:DNA transposition"/>
    <property type="evidence" value="ECO:0007669"/>
    <property type="project" value="InterPro"/>
</dbReference>
<dbReference type="InterPro" id="IPR002514">
    <property type="entry name" value="Transposase_8"/>
</dbReference>
<dbReference type="AlphaFoldDB" id="A0AA42MYD1"/>
<evidence type="ECO:0000256" key="1">
    <source>
        <dbReference type="ARBA" id="ARBA00009964"/>
    </source>
</evidence>
<dbReference type="InterPro" id="IPR009057">
    <property type="entry name" value="Homeodomain-like_sf"/>
</dbReference>
<dbReference type="GO" id="GO:0004803">
    <property type="term" value="F:transposase activity"/>
    <property type="evidence" value="ECO:0007669"/>
    <property type="project" value="InterPro"/>
</dbReference>
<name>A0AA42MYD1_ACIJO</name>
<dbReference type="GO" id="GO:0003677">
    <property type="term" value="F:DNA binding"/>
    <property type="evidence" value="ECO:0007669"/>
    <property type="project" value="InterPro"/>
</dbReference>
<dbReference type="Proteomes" id="UP001159915">
    <property type="component" value="Unassembled WGS sequence"/>
</dbReference>
<dbReference type="GO" id="GO:0015074">
    <property type="term" value="P:DNA integration"/>
    <property type="evidence" value="ECO:0007669"/>
    <property type="project" value="InterPro"/>
</dbReference>
<dbReference type="Pfam" id="PF01527">
    <property type="entry name" value="HTH_Tnp_1"/>
    <property type="match status" value="1"/>
</dbReference>
<accession>A0AA42MYD1</accession>
<dbReference type="RefSeq" id="WP_125298023.1">
    <property type="nucleotide sequence ID" value="NZ_JAOCBE010000002.1"/>
</dbReference>
<evidence type="ECO:0000313" key="4">
    <source>
        <dbReference type="EMBL" id="MDH1439995.1"/>
    </source>
</evidence>
<reference evidence="3" key="1">
    <citation type="submission" date="2022-09" db="EMBL/GenBank/DDBJ databases">
        <title>Intensive care unit water sources are persistently colonized with multi-drug resistant bacteria and are the site of extensive horizontal gene transfer of antibiotic resistance genes.</title>
        <authorList>
            <person name="Diorio-Toth L."/>
        </authorList>
    </citation>
    <scope>NUCLEOTIDE SEQUENCE</scope>
    <source>
        <strain evidence="4">GD03725</strain>
        <strain evidence="3">GD03920</strain>
    </source>
</reference>
<protein>
    <submittedName>
        <fullName evidence="3">IS3 family transposase</fullName>
    </submittedName>
</protein>
<dbReference type="EMBL" id="JAOCBE010000002">
    <property type="protein sequence ID" value="MDH0970930.1"/>
    <property type="molecule type" value="Genomic_DNA"/>
</dbReference>
<evidence type="ECO:0000313" key="3">
    <source>
        <dbReference type="EMBL" id="MDH0970930.1"/>
    </source>
</evidence>
<dbReference type="SUPFAM" id="SSF46689">
    <property type="entry name" value="Homeodomain-like"/>
    <property type="match status" value="1"/>
</dbReference>
<comment type="similarity">
    <text evidence="1">Belongs to the transposase 8 family.</text>
</comment>
<dbReference type="Proteomes" id="UP001161567">
    <property type="component" value="Unassembled WGS sequence"/>
</dbReference>
<dbReference type="InterPro" id="IPR012337">
    <property type="entry name" value="RNaseH-like_sf"/>
</dbReference>
<dbReference type="EMBL" id="JAOCIL010000002">
    <property type="protein sequence ID" value="MDH1439995.1"/>
    <property type="molecule type" value="Genomic_DNA"/>
</dbReference>
<dbReference type="InterPro" id="IPR001584">
    <property type="entry name" value="Integrase_cat-core"/>
</dbReference>
<proteinExistence type="inferred from homology"/>